<dbReference type="Proteomes" id="UP000193380">
    <property type="component" value="Unassembled WGS sequence"/>
</dbReference>
<organism evidence="2 3">
    <name type="scientific">Oncorhynchus mykiss</name>
    <name type="common">Rainbow trout</name>
    <name type="synonym">Salmo gairdneri</name>
    <dbReference type="NCBI Taxonomy" id="8022"/>
    <lineage>
        <taxon>Eukaryota</taxon>
        <taxon>Metazoa</taxon>
        <taxon>Chordata</taxon>
        <taxon>Craniata</taxon>
        <taxon>Vertebrata</taxon>
        <taxon>Euteleostomi</taxon>
        <taxon>Actinopterygii</taxon>
        <taxon>Neopterygii</taxon>
        <taxon>Teleostei</taxon>
        <taxon>Protacanthopterygii</taxon>
        <taxon>Salmoniformes</taxon>
        <taxon>Salmonidae</taxon>
        <taxon>Salmoninae</taxon>
        <taxon>Oncorhynchus</taxon>
    </lineage>
</organism>
<evidence type="ECO:0000313" key="3">
    <source>
        <dbReference type="Proteomes" id="UP000193380"/>
    </source>
</evidence>
<feature type="chain" id="PRO_5001592906" evidence="1">
    <location>
        <begin position="19"/>
        <end position="230"/>
    </location>
</feature>
<protein>
    <submittedName>
        <fullName evidence="2">Uncharacterized protein</fullName>
    </submittedName>
</protein>
<reference evidence="2" key="2">
    <citation type="submission" date="2014-03" db="EMBL/GenBank/DDBJ databases">
        <authorList>
            <person name="Genoscope - CEA"/>
        </authorList>
    </citation>
    <scope>NUCLEOTIDE SEQUENCE</scope>
</reference>
<evidence type="ECO:0000313" key="2">
    <source>
        <dbReference type="EMBL" id="CDQ98813.1"/>
    </source>
</evidence>
<evidence type="ECO:0000256" key="1">
    <source>
        <dbReference type="SAM" id="SignalP"/>
    </source>
</evidence>
<dbReference type="STRING" id="8022.A0A060Z417"/>
<dbReference type="EMBL" id="FR940624">
    <property type="protein sequence ID" value="CDQ98813.1"/>
    <property type="molecule type" value="Genomic_DNA"/>
</dbReference>
<proteinExistence type="predicted"/>
<feature type="signal peptide" evidence="1">
    <location>
        <begin position="1"/>
        <end position="18"/>
    </location>
</feature>
<name>A0A060Z417_ONCMY</name>
<reference evidence="2" key="1">
    <citation type="journal article" date="2014" name="Nat. Commun.">
        <title>The rainbow trout genome provides novel insights into evolution after whole-genome duplication in vertebrates.</title>
        <authorList>
            <person name="Berthelot C."/>
            <person name="Brunet F."/>
            <person name="Chalopin D."/>
            <person name="Juanchich A."/>
            <person name="Bernard M."/>
            <person name="Noel B."/>
            <person name="Bento P."/>
            <person name="Da Silva C."/>
            <person name="Labadie K."/>
            <person name="Alberti A."/>
            <person name="Aury J.M."/>
            <person name="Louis A."/>
            <person name="Dehais P."/>
            <person name="Bardou P."/>
            <person name="Montfort J."/>
            <person name="Klopp C."/>
            <person name="Cabau C."/>
            <person name="Gaspin C."/>
            <person name="Thorgaard G.H."/>
            <person name="Boussaha M."/>
            <person name="Quillet E."/>
            <person name="Guyomard R."/>
            <person name="Galiana D."/>
            <person name="Bobe J."/>
            <person name="Volff J.N."/>
            <person name="Genet C."/>
            <person name="Wincker P."/>
            <person name="Jaillon O."/>
            <person name="Roest Crollius H."/>
            <person name="Guiguen Y."/>
        </authorList>
    </citation>
    <scope>NUCLEOTIDE SEQUENCE [LARGE SCALE GENOMIC DNA]</scope>
</reference>
<keyword evidence="1" id="KW-0732">Signal</keyword>
<dbReference type="PaxDb" id="8022-A0A060Z417"/>
<sequence>MFCLVSFLLPPSLHLSLCISPSASLPPSLLCTSPSASLPPSLPLQSLLCISPSASLHISLCLSLHISLCLSLHLSICRPQALGQHCVYALLSLQPFLKRTTSFNEGRGGDVTQPEEVVEQWRNGGEEERQREVEREAGVTDGLTLAAETTTNHRVSADQRRFNTVGYHRKLKHKVVADYTTVSKGASGSFKPRAALRQVLFSQGATDKSPMPEVLSSHALNLSSTHMNTP</sequence>
<dbReference type="AlphaFoldDB" id="A0A060Z417"/>
<accession>A0A060Z417</accession>
<gene>
    <name evidence="2" type="ORF">GSONMT00047412001</name>
</gene>